<accession>A0ACC6JIN0</accession>
<dbReference type="Proteomes" id="UP001259420">
    <property type="component" value="Unassembled WGS sequence"/>
</dbReference>
<gene>
    <name evidence="1" type="ORF">J2X87_001164</name>
</gene>
<evidence type="ECO:0000313" key="1">
    <source>
        <dbReference type="EMBL" id="MDR6606099.1"/>
    </source>
</evidence>
<reference evidence="1" key="1">
    <citation type="submission" date="2023-07" db="EMBL/GenBank/DDBJ databases">
        <title>Sorghum-associated microbial communities from plants grown in Nebraska, USA.</title>
        <authorList>
            <person name="Schachtman D."/>
        </authorList>
    </citation>
    <scope>NUCLEOTIDE SEQUENCE</scope>
    <source>
        <strain evidence="1">BE46</strain>
    </source>
</reference>
<dbReference type="EMBL" id="JAVDSD010000002">
    <property type="protein sequence ID" value="MDR6606099.1"/>
    <property type="molecule type" value="Genomic_DNA"/>
</dbReference>
<organism evidence="1 2">
    <name type="scientific">Pseudomonas synxantha</name>
    <dbReference type="NCBI Taxonomy" id="47883"/>
    <lineage>
        <taxon>Bacteria</taxon>
        <taxon>Pseudomonadati</taxon>
        <taxon>Pseudomonadota</taxon>
        <taxon>Gammaproteobacteria</taxon>
        <taxon>Pseudomonadales</taxon>
        <taxon>Pseudomonadaceae</taxon>
        <taxon>Pseudomonas</taxon>
    </lineage>
</organism>
<sequence length="86" mass="9819">MKSNKPYDQYTESEFLEIINRLFTGEYSSEEELDSLVHKIVDASEHPNGTDILFYPEQGVENSPIGVLNSIKEWRNANGKPGFKPE</sequence>
<comment type="caution">
    <text evidence="1">The sequence shown here is derived from an EMBL/GenBank/DDBJ whole genome shotgun (WGS) entry which is preliminary data.</text>
</comment>
<protein>
    <submittedName>
        <fullName evidence="1">Uncharacterized protein</fullName>
    </submittedName>
</protein>
<proteinExistence type="predicted"/>
<keyword evidence="2" id="KW-1185">Reference proteome</keyword>
<evidence type="ECO:0000313" key="2">
    <source>
        <dbReference type="Proteomes" id="UP001259420"/>
    </source>
</evidence>
<name>A0ACC6JIN0_9PSED</name>